<accession>A0ABM8HQW8</accession>
<dbReference type="Proteomes" id="UP001319827">
    <property type="component" value="Chromosome"/>
</dbReference>
<name>A0ABM8HQW8_9BACT</name>
<keyword evidence="3" id="KW-1185">Reference proteome</keyword>
<keyword evidence="1" id="KW-0472">Membrane</keyword>
<keyword evidence="1" id="KW-1133">Transmembrane helix</keyword>
<dbReference type="InterPro" id="IPR012902">
    <property type="entry name" value="N_methyl_site"/>
</dbReference>
<dbReference type="InterPro" id="IPR032092">
    <property type="entry name" value="PilW"/>
</dbReference>
<organism evidence="2 3">
    <name type="scientific">Desulfuromonas versatilis</name>
    <dbReference type="NCBI Taxonomy" id="2802975"/>
    <lineage>
        <taxon>Bacteria</taxon>
        <taxon>Pseudomonadati</taxon>
        <taxon>Thermodesulfobacteriota</taxon>
        <taxon>Desulfuromonadia</taxon>
        <taxon>Desulfuromonadales</taxon>
        <taxon>Desulfuromonadaceae</taxon>
        <taxon>Desulfuromonas</taxon>
    </lineage>
</organism>
<protein>
    <submittedName>
        <fullName evidence="2">Type IV pilin PilW</fullName>
    </submittedName>
</protein>
<feature type="transmembrane region" description="Helical" evidence="1">
    <location>
        <begin position="21"/>
        <end position="42"/>
    </location>
</feature>
<keyword evidence="1" id="KW-0812">Transmembrane</keyword>
<reference evidence="2 3" key="1">
    <citation type="journal article" date="2016" name="C (Basel)">
        <title>Selective Growth of and Electricity Production by Marine Exoelectrogenic Bacteria in Self-Aggregated Hydrogel of Microbially Reduced Graphene Oxide.</title>
        <authorList>
            <person name="Yoshida N."/>
            <person name="Goto Y."/>
            <person name="Miyata Y."/>
        </authorList>
    </citation>
    <scope>NUCLEOTIDE SEQUENCE [LARGE SCALE GENOMIC DNA]</scope>
    <source>
        <strain evidence="2 3">NIT-T3</strain>
    </source>
</reference>
<evidence type="ECO:0000313" key="2">
    <source>
        <dbReference type="EMBL" id="BCR04650.1"/>
    </source>
</evidence>
<evidence type="ECO:0000313" key="3">
    <source>
        <dbReference type="Proteomes" id="UP001319827"/>
    </source>
</evidence>
<dbReference type="Pfam" id="PF16074">
    <property type="entry name" value="PilW"/>
    <property type="match status" value="1"/>
</dbReference>
<gene>
    <name evidence="2" type="ORF">DESUT3_17190</name>
</gene>
<reference evidence="2 3" key="2">
    <citation type="journal article" date="2021" name="Int. J. Syst. Evol. Microbiol.">
        <title>Isolation and Polyphasic Characterization of Desulfuromonas versatilis sp. Nov., an Electrogenic Bacteria Capable of Versatile Metabolism Isolated from a Graphene Oxide-Reducing Enrichment Culture.</title>
        <authorList>
            <person name="Xie L."/>
            <person name="Yoshida N."/>
            <person name="Ishii S."/>
            <person name="Meng L."/>
        </authorList>
    </citation>
    <scope>NUCLEOTIDE SEQUENCE [LARGE SCALE GENOMIC DNA]</scope>
    <source>
        <strain evidence="2 3">NIT-T3</strain>
    </source>
</reference>
<dbReference type="Pfam" id="PF07963">
    <property type="entry name" value="N_methyl"/>
    <property type="match status" value="1"/>
</dbReference>
<dbReference type="EMBL" id="AP024355">
    <property type="protein sequence ID" value="BCR04650.1"/>
    <property type="molecule type" value="Genomic_DNA"/>
</dbReference>
<proteinExistence type="predicted"/>
<sequence>MKRRFSAMAKRHLRSQAGLGLVELLVAAAIGLILLGGLYQVFISSSNAYRHDEQLSRLQENGRFALEALTREIRMAGYRGCFASGELVNTLNDTGFSYAFNTAVQGFEASGPGTWTPALHASITGALGGSDVLTLRSTASGAAPLTTQMPPPSADLKVPDGTSSLVDGGIVMISNCSGGAIFQITNYNPSNGNIVHNTGSSEVPGNATKDLGQAYGPGAEVVPVTTTSYYVAANAEGLPCLYRKGATAAAAEELVEGVDNLQVRYGEDTDGDRSVDQYVTANAVSDWAGVLAVRVGLLLRSVDPLPKKDPDTRTYTFNGTTIDPPDERVLRQVYVTTVGLRNRLP</sequence>
<evidence type="ECO:0000256" key="1">
    <source>
        <dbReference type="SAM" id="Phobius"/>
    </source>
</evidence>